<dbReference type="SUPFAM" id="SSF54001">
    <property type="entry name" value="Cysteine proteinases"/>
    <property type="match status" value="1"/>
</dbReference>
<protein>
    <submittedName>
        <fullName evidence="2">Uncharacterized protein</fullName>
    </submittedName>
</protein>
<dbReference type="PANTHER" id="PTHR11786">
    <property type="entry name" value="N-HYDROXYARYLAMINE O-ACETYLTRANSFERASE"/>
    <property type="match status" value="1"/>
</dbReference>
<evidence type="ECO:0000313" key="3">
    <source>
        <dbReference type="Proteomes" id="UP000305067"/>
    </source>
</evidence>
<dbReference type="OrthoDB" id="10260017at2759"/>
<dbReference type="InterPro" id="IPR053710">
    <property type="entry name" value="Arylamine_NAT_domain_sf"/>
</dbReference>
<dbReference type="Gene3D" id="3.30.2140.20">
    <property type="match status" value="1"/>
</dbReference>
<dbReference type="PANTHER" id="PTHR11786:SF0">
    <property type="entry name" value="ARYLAMINE N-ACETYLTRANSFERASE 4-RELATED"/>
    <property type="match status" value="1"/>
</dbReference>
<dbReference type="GO" id="GO:0016407">
    <property type="term" value="F:acetyltransferase activity"/>
    <property type="evidence" value="ECO:0007669"/>
    <property type="project" value="InterPro"/>
</dbReference>
<reference evidence="2 3" key="1">
    <citation type="journal article" date="2019" name="Nat. Ecol. Evol.">
        <title>Megaphylogeny resolves global patterns of mushroom evolution.</title>
        <authorList>
            <person name="Varga T."/>
            <person name="Krizsan K."/>
            <person name="Foldi C."/>
            <person name="Dima B."/>
            <person name="Sanchez-Garcia M."/>
            <person name="Sanchez-Ramirez S."/>
            <person name="Szollosi G.J."/>
            <person name="Szarkandi J.G."/>
            <person name="Papp V."/>
            <person name="Albert L."/>
            <person name="Andreopoulos W."/>
            <person name="Angelini C."/>
            <person name="Antonin V."/>
            <person name="Barry K.W."/>
            <person name="Bougher N.L."/>
            <person name="Buchanan P."/>
            <person name="Buyck B."/>
            <person name="Bense V."/>
            <person name="Catcheside P."/>
            <person name="Chovatia M."/>
            <person name="Cooper J."/>
            <person name="Damon W."/>
            <person name="Desjardin D."/>
            <person name="Finy P."/>
            <person name="Geml J."/>
            <person name="Haridas S."/>
            <person name="Hughes K."/>
            <person name="Justo A."/>
            <person name="Karasinski D."/>
            <person name="Kautmanova I."/>
            <person name="Kiss B."/>
            <person name="Kocsube S."/>
            <person name="Kotiranta H."/>
            <person name="LaButti K.M."/>
            <person name="Lechner B.E."/>
            <person name="Liimatainen K."/>
            <person name="Lipzen A."/>
            <person name="Lukacs Z."/>
            <person name="Mihaltcheva S."/>
            <person name="Morgado L.N."/>
            <person name="Niskanen T."/>
            <person name="Noordeloos M.E."/>
            <person name="Ohm R.A."/>
            <person name="Ortiz-Santana B."/>
            <person name="Ovrebo C."/>
            <person name="Racz N."/>
            <person name="Riley R."/>
            <person name="Savchenko A."/>
            <person name="Shiryaev A."/>
            <person name="Soop K."/>
            <person name="Spirin V."/>
            <person name="Szebenyi C."/>
            <person name="Tomsovsky M."/>
            <person name="Tulloss R.E."/>
            <person name="Uehling J."/>
            <person name="Grigoriev I.V."/>
            <person name="Vagvolgyi C."/>
            <person name="Papp T."/>
            <person name="Martin F.M."/>
            <person name="Miettinen O."/>
            <person name="Hibbett D.S."/>
            <person name="Nagy L.G."/>
        </authorList>
    </citation>
    <scope>NUCLEOTIDE SEQUENCE [LARGE SCALE GENOMIC DNA]</scope>
    <source>
        <strain evidence="2 3">CBS 309.79</strain>
    </source>
</reference>
<proteinExistence type="inferred from homology"/>
<dbReference type="Proteomes" id="UP000305067">
    <property type="component" value="Unassembled WGS sequence"/>
</dbReference>
<dbReference type="Pfam" id="PF00797">
    <property type="entry name" value="Acetyltransf_2"/>
    <property type="match status" value="1"/>
</dbReference>
<accession>A0A5C3QJN8</accession>
<dbReference type="AlphaFoldDB" id="A0A5C3QJN8"/>
<dbReference type="EMBL" id="ML178825">
    <property type="protein sequence ID" value="TFL01360.1"/>
    <property type="molecule type" value="Genomic_DNA"/>
</dbReference>
<name>A0A5C3QJN8_9AGAR</name>
<evidence type="ECO:0000256" key="1">
    <source>
        <dbReference type="ARBA" id="ARBA00006547"/>
    </source>
</evidence>
<organism evidence="2 3">
    <name type="scientific">Pterulicium gracile</name>
    <dbReference type="NCBI Taxonomy" id="1884261"/>
    <lineage>
        <taxon>Eukaryota</taxon>
        <taxon>Fungi</taxon>
        <taxon>Dikarya</taxon>
        <taxon>Basidiomycota</taxon>
        <taxon>Agaricomycotina</taxon>
        <taxon>Agaricomycetes</taxon>
        <taxon>Agaricomycetidae</taxon>
        <taxon>Agaricales</taxon>
        <taxon>Pleurotineae</taxon>
        <taxon>Pterulaceae</taxon>
        <taxon>Pterulicium</taxon>
    </lineage>
</organism>
<keyword evidence="3" id="KW-1185">Reference proteome</keyword>
<dbReference type="InterPro" id="IPR001447">
    <property type="entry name" value="Arylamine_N-AcTrfase"/>
</dbReference>
<dbReference type="InterPro" id="IPR038765">
    <property type="entry name" value="Papain-like_cys_pep_sf"/>
</dbReference>
<evidence type="ECO:0000313" key="2">
    <source>
        <dbReference type="EMBL" id="TFL01360.1"/>
    </source>
</evidence>
<gene>
    <name evidence="2" type="ORF">BDV98DRAFT_567968</name>
</gene>
<comment type="similarity">
    <text evidence="1">Belongs to the arylamine N-acetyltransferase family.</text>
</comment>
<sequence>MKPISPSTSAYSEAQLRQYLSVVEYRYEEDGLDASTQPLPPPTLQTLRQLNHLHLTTFPFDSSAMQYTDDHTMNITTESIYQRMVVNRLGGSYCFGMNTLLLEMLKGLGFLAFGGGGNFEPRLYPIQDLTDCGHMVILVQIPVDTTLESKNTSSESEEPETWLVDVGYGGTGLVRPLLLSDDEKNVVIGSTSTELHRLRRIDAPKGTDASTQWWRFEKQHSQSTWDSTYIFSESPFHPSQYQQASDFICTVPSAARFWWSIVAVKYFPLSPDQDFDSNPRLSNEEVALQHPGYEDIQYGRYTLNGDVVKKTVGTQSEVVRLLVTEGERIEVLREMFGVVWQGRAEENVRGRDAAIGSGFVVPLFLWQKEAELGVSAQK</sequence>